<keyword evidence="1" id="KW-0812">Transmembrane</keyword>
<feature type="transmembrane region" description="Helical" evidence="1">
    <location>
        <begin position="37"/>
        <end position="55"/>
    </location>
</feature>
<sequence>MTQQLTQQDSWFRLFDLEFWMKPLQELSSGKHNSDDGFTLAFVVILVLVCTSSGTEDKEAEHAILQEIQKKTALELLGTSLLYFVVALGILYVLWLSL</sequence>
<name>A0A518CHG7_9PLAN</name>
<gene>
    <name evidence="2" type="ORF">Pla110_03760</name>
</gene>
<keyword evidence="1" id="KW-1133">Transmembrane helix</keyword>
<protein>
    <submittedName>
        <fullName evidence="2">Uncharacterized protein</fullName>
    </submittedName>
</protein>
<evidence type="ECO:0000313" key="3">
    <source>
        <dbReference type="Proteomes" id="UP000317178"/>
    </source>
</evidence>
<organism evidence="2 3">
    <name type="scientific">Polystyrenella longa</name>
    <dbReference type="NCBI Taxonomy" id="2528007"/>
    <lineage>
        <taxon>Bacteria</taxon>
        <taxon>Pseudomonadati</taxon>
        <taxon>Planctomycetota</taxon>
        <taxon>Planctomycetia</taxon>
        <taxon>Planctomycetales</taxon>
        <taxon>Planctomycetaceae</taxon>
        <taxon>Polystyrenella</taxon>
    </lineage>
</organism>
<accession>A0A518CHG7</accession>
<keyword evidence="1" id="KW-0472">Membrane</keyword>
<evidence type="ECO:0000256" key="1">
    <source>
        <dbReference type="SAM" id="Phobius"/>
    </source>
</evidence>
<dbReference type="AlphaFoldDB" id="A0A518CHG7"/>
<feature type="transmembrane region" description="Helical" evidence="1">
    <location>
        <begin position="76"/>
        <end position="95"/>
    </location>
</feature>
<keyword evidence="3" id="KW-1185">Reference proteome</keyword>
<proteinExistence type="predicted"/>
<reference evidence="2 3" key="1">
    <citation type="submission" date="2019-02" db="EMBL/GenBank/DDBJ databases">
        <title>Deep-cultivation of Planctomycetes and their phenomic and genomic characterization uncovers novel biology.</title>
        <authorList>
            <person name="Wiegand S."/>
            <person name="Jogler M."/>
            <person name="Boedeker C."/>
            <person name="Pinto D."/>
            <person name="Vollmers J."/>
            <person name="Rivas-Marin E."/>
            <person name="Kohn T."/>
            <person name="Peeters S.H."/>
            <person name="Heuer A."/>
            <person name="Rast P."/>
            <person name="Oberbeckmann S."/>
            <person name="Bunk B."/>
            <person name="Jeske O."/>
            <person name="Meyerdierks A."/>
            <person name="Storesund J.E."/>
            <person name="Kallscheuer N."/>
            <person name="Luecker S."/>
            <person name="Lage O.M."/>
            <person name="Pohl T."/>
            <person name="Merkel B.J."/>
            <person name="Hornburger P."/>
            <person name="Mueller R.-W."/>
            <person name="Bruemmer F."/>
            <person name="Labrenz M."/>
            <person name="Spormann A.M."/>
            <person name="Op den Camp H."/>
            <person name="Overmann J."/>
            <person name="Amann R."/>
            <person name="Jetten M.S.M."/>
            <person name="Mascher T."/>
            <person name="Medema M.H."/>
            <person name="Devos D.P."/>
            <person name="Kaster A.-K."/>
            <person name="Ovreas L."/>
            <person name="Rohde M."/>
            <person name="Galperin M.Y."/>
            <person name="Jogler C."/>
        </authorList>
    </citation>
    <scope>NUCLEOTIDE SEQUENCE [LARGE SCALE GENOMIC DNA]</scope>
    <source>
        <strain evidence="2 3">Pla110</strain>
    </source>
</reference>
<dbReference type="EMBL" id="CP036281">
    <property type="protein sequence ID" value="QDU78672.1"/>
    <property type="molecule type" value="Genomic_DNA"/>
</dbReference>
<dbReference type="Proteomes" id="UP000317178">
    <property type="component" value="Chromosome"/>
</dbReference>
<dbReference type="RefSeq" id="WP_144992619.1">
    <property type="nucleotide sequence ID" value="NZ_CP036281.1"/>
</dbReference>
<dbReference type="KEGG" id="plon:Pla110_03760"/>
<evidence type="ECO:0000313" key="2">
    <source>
        <dbReference type="EMBL" id="QDU78672.1"/>
    </source>
</evidence>